<accession>A0A5N6SPH0</accession>
<dbReference type="InterPro" id="IPR019136">
    <property type="entry name" value="TF_IIIC_su-5_HTH"/>
</dbReference>
<protein>
    <submittedName>
        <fullName evidence="8">RNA polymerase III transcription factor IIIC subunit-domain-containing protein</fullName>
    </submittedName>
</protein>
<dbReference type="PANTHER" id="PTHR13230">
    <property type="entry name" value="GENERAL TRANSCRIPTION FACTOR IIIC, POLYPEPTIDE 5"/>
    <property type="match status" value="1"/>
</dbReference>
<dbReference type="GO" id="GO:0001003">
    <property type="term" value="F:RNA polymerase III type 2 promoter sequence-specific DNA binding"/>
    <property type="evidence" value="ECO:0007669"/>
    <property type="project" value="TreeGrafter"/>
</dbReference>
<dbReference type="Pfam" id="PF17682">
    <property type="entry name" value="Tau95_N"/>
    <property type="match status" value="1"/>
</dbReference>
<evidence type="ECO:0000259" key="7">
    <source>
        <dbReference type="Pfam" id="PF17682"/>
    </source>
</evidence>
<keyword evidence="4" id="KW-0539">Nucleus</keyword>
<dbReference type="Pfam" id="PF09734">
    <property type="entry name" value="Tau95"/>
    <property type="match status" value="1"/>
</dbReference>
<dbReference type="Gene3D" id="3.30.200.160">
    <property type="entry name" value="TFIIIC, subcomplex tauA, subunit Sfc1, barrel domain"/>
    <property type="match status" value="1"/>
</dbReference>
<dbReference type="AlphaFoldDB" id="A0A5N6SPH0"/>
<evidence type="ECO:0000313" key="9">
    <source>
        <dbReference type="Proteomes" id="UP000325672"/>
    </source>
</evidence>
<dbReference type="GO" id="GO:0006384">
    <property type="term" value="P:transcription initiation at RNA polymerase III promoter"/>
    <property type="evidence" value="ECO:0007669"/>
    <property type="project" value="InterPro"/>
</dbReference>
<sequence length="626" mass="70075">MSEQHGPRTAPFYPIPSRRIVTVEHPAIIKNVDKAIDTLQGSTGISKILNPPKADTPAYLHLRPEDAMSRPVQSTSLPSNNILLKVTVPRRTGRKRKRGSDEPFTGVPVSTLGPEFQPRRSAKELLRSLRDNVGRYQVEPIGLVNRTHGCRTLSSQVLVVPSPIGFGSRFCLLIVCFIPYLRSSGVETNGITDEKMKQFNLDMAKGISSHVDIIPPPSFSQGDIPFTYAYRQNQAVRQSIDSSGNITTVNTQKPTKVLTHLVSYDVPEVPSKPNENTPPLETQDATLRETVSIIRDLFDKRPAWTRRGLRNNLSTIEQRYALRHAIPYVGYIMRSGPWRDAIIKFGHDPRTSPDYRPYQTVMFRILPKEADVARDGYAGRRHAVPRLNEPVPVDPSTDLKSDTHIFTGQLPLPLDGRMWMFCDITDPLLRNIVFPEEEAPGFIRETCDTVSDGWYGSGTLAKLKLIMRHKILGLIEERIPDDQDFARILRFPDYATPENVNTAFTLDASVVSTKELTMATEIRAMIKGTPSWRESTNQGQEQDAMAKRGKGAAGRRVQWRETAGEEESEGEEEAIEKQEILEAAVDDVMEATTIGGDDDGNDDLGESDGGEEIEELRPRRKSGSRR</sequence>
<dbReference type="PANTHER" id="PTHR13230:SF5">
    <property type="entry name" value="GENERAL TRANSCRIPTION FACTOR 3C POLYPEPTIDE 5"/>
    <property type="match status" value="1"/>
</dbReference>
<evidence type="ECO:0000256" key="5">
    <source>
        <dbReference type="SAM" id="MobiDB-lite"/>
    </source>
</evidence>
<dbReference type="GO" id="GO:0005634">
    <property type="term" value="C:nucleus"/>
    <property type="evidence" value="ECO:0007669"/>
    <property type="project" value="UniProtKB-SubCell"/>
</dbReference>
<evidence type="ECO:0000259" key="6">
    <source>
        <dbReference type="Pfam" id="PF09734"/>
    </source>
</evidence>
<name>A0A5N6SPH0_ASPPS</name>
<keyword evidence="3" id="KW-0804">Transcription</keyword>
<feature type="region of interest" description="Disordered" evidence="5">
    <location>
        <begin position="91"/>
        <end position="113"/>
    </location>
</feature>
<feature type="compositionally biased region" description="Acidic residues" evidence="5">
    <location>
        <begin position="564"/>
        <end position="574"/>
    </location>
</feature>
<dbReference type="InterPro" id="IPR041499">
    <property type="entry name" value="Tfc1/Sfc1_N"/>
</dbReference>
<organism evidence="8 9">
    <name type="scientific">Aspergillus pseudotamarii</name>
    <dbReference type="NCBI Taxonomy" id="132259"/>
    <lineage>
        <taxon>Eukaryota</taxon>
        <taxon>Fungi</taxon>
        <taxon>Dikarya</taxon>
        <taxon>Ascomycota</taxon>
        <taxon>Pezizomycotina</taxon>
        <taxon>Eurotiomycetes</taxon>
        <taxon>Eurotiomycetidae</taxon>
        <taxon>Eurotiales</taxon>
        <taxon>Aspergillaceae</taxon>
        <taxon>Aspergillus</taxon>
        <taxon>Aspergillus subgen. Circumdati</taxon>
    </lineage>
</organism>
<evidence type="ECO:0000256" key="2">
    <source>
        <dbReference type="ARBA" id="ARBA00023125"/>
    </source>
</evidence>
<dbReference type="Proteomes" id="UP000325672">
    <property type="component" value="Unassembled WGS sequence"/>
</dbReference>
<dbReference type="OrthoDB" id="5598268at2759"/>
<feature type="domain" description="Transcription factor IIIC subunit 5 HTH" evidence="6">
    <location>
        <begin position="213"/>
        <end position="364"/>
    </location>
</feature>
<dbReference type="GO" id="GO:0001002">
    <property type="term" value="F:RNA polymerase III type 1 promoter sequence-specific DNA binding"/>
    <property type="evidence" value="ECO:0007669"/>
    <property type="project" value="TreeGrafter"/>
</dbReference>
<evidence type="ECO:0000313" key="8">
    <source>
        <dbReference type="EMBL" id="KAE8135243.1"/>
    </source>
</evidence>
<comment type="subcellular location">
    <subcellularLocation>
        <location evidence="1">Nucleus</location>
    </subcellularLocation>
</comment>
<reference evidence="8 9" key="1">
    <citation type="submission" date="2019-04" db="EMBL/GenBank/DDBJ databases">
        <title>Friends and foes A comparative genomics study of 23 Aspergillus species from section Flavi.</title>
        <authorList>
            <consortium name="DOE Joint Genome Institute"/>
            <person name="Kjaerbolling I."/>
            <person name="Vesth T."/>
            <person name="Frisvad J.C."/>
            <person name="Nybo J.L."/>
            <person name="Theobald S."/>
            <person name="Kildgaard S."/>
            <person name="Isbrandt T."/>
            <person name="Kuo A."/>
            <person name="Sato A."/>
            <person name="Lyhne E.K."/>
            <person name="Kogle M.E."/>
            <person name="Wiebenga A."/>
            <person name="Kun R.S."/>
            <person name="Lubbers R.J."/>
            <person name="Makela M.R."/>
            <person name="Barry K."/>
            <person name="Chovatia M."/>
            <person name="Clum A."/>
            <person name="Daum C."/>
            <person name="Haridas S."/>
            <person name="He G."/>
            <person name="LaButti K."/>
            <person name="Lipzen A."/>
            <person name="Mondo S."/>
            <person name="Riley R."/>
            <person name="Salamov A."/>
            <person name="Simmons B.A."/>
            <person name="Magnuson J.K."/>
            <person name="Henrissat B."/>
            <person name="Mortensen U.H."/>
            <person name="Larsen T.O."/>
            <person name="Devries R.P."/>
            <person name="Grigoriev I.V."/>
            <person name="Machida M."/>
            <person name="Baker S.E."/>
            <person name="Andersen M.R."/>
        </authorList>
    </citation>
    <scope>NUCLEOTIDE SEQUENCE [LARGE SCALE GENOMIC DNA]</scope>
    <source>
        <strain evidence="8 9">CBS 117625</strain>
    </source>
</reference>
<feature type="compositionally biased region" description="Polar residues" evidence="5">
    <location>
        <begin position="532"/>
        <end position="541"/>
    </location>
</feature>
<feature type="region of interest" description="Disordered" evidence="5">
    <location>
        <begin position="527"/>
        <end position="626"/>
    </location>
</feature>
<dbReference type="RefSeq" id="XP_031911306.1">
    <property type="nucleotide sequence ID" value="XM_032062562.1"/>
</dbReference>
<dbReference type="InterPro" id="IPR042536">
    <property type="entry name" value="TFIIIC_tauA_Sfc1"/>
</dbReference>
<dbReference type="GeneID" id="43646772"/>
<gene>
    <name evidence="8" type="ORF">BDV38DRAFT_294748</name>
</gene>
<evidence type="ECO:0000256" key="3">
    <source>
        <dbReference type="ARBA" id="ARBA00023163"/>
    </source>
</evidence>
<dbReference type="EMBL" id="ML743595">
    <property type="protein sequence ID" value="KAE8135243.1"/>
    <property type="molecule type" value="Genomic_DNA"/>
</dbReference>
<evidence type="ECO:0000256" key="4">
    <source>
        <dbReference type="ARBA" id="ARBA00023242"/>
    </source>
</evidence>
<feature type="compositionally biased region" description="Acidic residues" evidence="5">
    <location>
        <begin position="596"/>
        <end position="614"/>
    </location>
</feature>
<keyword evidence="9" id="KW-1185">Reference proteome</keyword>
<dbReference type="InterPro" id="IPR040454">
    <property type="entry name" value="TF_IIIC_Tfc1/Sfc1"/>
</dbReference>
<keyword evidence="2" id="KW-0238">DNA-binding</keyword>
<proteinExistence type="predicted"/>
<evidence type="ECO:0000256" key="1">
    <source>
        <dbReference type="ARBA" id="ARBA00004123"/>
    </source>
</evidence>
<feature type="domain" description="Transcription factor IIIC subunit Tfc1/Sfc1 triple barrel" evidence="7">
    <location>
        <begin position="21"/>
        <end position="153"/>
    </location>
</feature>
<dbReference type="GO" id="GO:0000127">
    <property type="term" value="C:transcription factor TFIIIC complex"/>
    <property type="evidence" value="ECO:0007669"/>
    <property type="project" value="InterPro"/>
</dbReference>